<feature type="repeat" description="ANK" evidence="3">
    <location>
        <begin position="13"/>
        <end position="41"/>
    </location>
</feature>
<dbReference type="Pfam" id="PF12796">
    <property type="entry name" value="Ank_2"/>
    <property type="match status" value="1"/>
</dbReference>
<dbReference type="Gene3D" id="1.25.40.20">
    <property type="entry name" value="Ankyrin repeat-containing domain"/>
    <property type="match status" value="1"/>
</dbReference>
<dbReference type="InterPro" id="IPR036770">
    <property type="entry name" value="Ankyrin_rpt-contain_sf"/>
</dbReference>
<dbReference type="RefSeq" id="XP_037189238.1">
    <property type="nucleotide sequence ID" value="XM_037340015.1"/>
</dbReference>
<dbReference type="SMART" id="SM00248">
    <property type="entry name" value="ANK"/>
    <property type="match status" value="3"/>
</dbReference>
<dbReference type="GO" id="GO:0071356">
    <property type="term" value="P:cellular response to tumor necrosis factor"/>
    <property type="evidence" value="ECO:0007669"/>
    <property type="project" value="TreeGrafter"/>
</dbReference>
<feature type="repeat" description="ANK" evidence="3">
    <location>
        <begin position="74"/>
        <end position="106"/>
    </location>
</feature>
<keyword evidence="5" id="KW-1185">Reference proteome</keyword>
<protein>
    <submittedName>
        <fullName evidence="4">Putative sex-determining protein fem-1 protein</fullName>
    </submittedName>
</protein>
<dbReference type="AlphaFoldDB" id="A0A8H6AMV6"/>
<proteinExistence type="predicted"/>
<dbReference type="InterPro" id="IPR051070">
    <property type="entry name" value="NF-kappa-B_inhibitor"/>
</dbReference>
<evidence type="ECO:0000256" key="1">
    <source>
        <dbReference type="ARBA" id="ARBA00022737"/>
    </source>
</evidence>
<organism evidence="4 5">
    <name type="scientific">Botrytis fragariae</name>
    <dbReference type="NCBI Taxonomy" id="1964551"/>
    <lineage>
        <taxon>Eukaryota</taxon>
        <taxon>Fungi</taxon>
        <taxon>Dikarya</taxon>
        <taxon>Ascomycota</taxon>
        <taxon>Pezizomycotina</taxon>
        <taxon>Leotiomycetes</taxon>
        <taxon>Helotiales</taxon>
        <taxon>Sclerotiniaceae</taxon>
        <taxon>Botrytis</taxon>
    </lineage>
</organism>
<dbReference type="SUPFAM" id="SSF48403">
    <property type="entry name" value="Ankyrin repeat"/>
    <property type="match status" value="1"/>
</dbReference>
<accession>A0A8H6AMV6</accession>
<dbReference type="PROSITE" id="PS50297">
    <property type="entry name" value="ANK_REP_REGION"/>
    <property type="match status" value="1"/>
</dbReference>
<gene>
    <name evidence="4" type="ORF">Bfra_009674</name>
</gene>
<evidence type="ECO:0000313" key="4">
    <source>
        <dbReference type="EMBL" id="KAF5870291.1"/>
    </source>
</evidence>
<dbReference type="PANTHER" id="PTHR46680">
    <property type="entry name" value="NF-KAPPA-B INHIBITOR ALPHA"/>
    <property type="match status" value="1"/>
</dbReference>
<dbReference type="PANTHER" id="PTHR46680:SF3">
    <property type="entry name" value="NF-KAPPA-B INHIBITOR CACTUS"/>
    <property type="match status" value="1"/>
</dbReference>
<reference evidence="4 5" key="1">
    <citation type="journal article" date="2020" name="Phytopathology">
        <title>A high-quality genome resource of Botrytis fragariae, a new and rapidly spreading fungal pathogen causing strawberry gray mold in the U.S.A.</title>
        <authorList>
            <person name="Wu Y."/>
            <person name="Saski C.A."/>
            <person name="Schnabel G."/>
            <person name="Xiao S."/>
            <person name="Hu M."/>
        </authorList>
    </citation>
    <scope>NUCLEOTIDE SEQUENCE [LARGE SCALE GENOMIC DNA]</scope>
    <source>
        <strain evidence="4 5">BVB16</strain>
    </source>
</reference>
<evidence type="ECO:0000256" key="3">
    <source>
        <dbReference type="PROSITE-ProRule" id="PRU00023"/>
    </source>
</evidence>
<dbReference type="InterPro" id="IPR002110">
    <property type="entry name" value="Ankyrin_rpt"/>
</dbReference>
<dbReference type="GO" id="GO:0005829">
    <property type="term" value="C:cytosol"/>
    <property type="evidence" value="ECO:0007669"/>
    <property type="project" value="TreeGrafter"/>
</dbReference>
<sequence length="198" mass="22303">MDLEIKNLVVAYPAHLAIIKNNQQVLQVLLSHNADINLQGENYGVLLKEASVNGKPHLMKLLASHRADVNAIGQGIPVLHEAILNRQPEAVSVLLDLGAYINILDYAQGTPLQLSKAMHYGGVERWEFAILNQWDHRTFIIKFVAMRQQIHWSFPGIKLQCLTFRLSLTVEMSIFKLGLHTISITTVRCLLAFSMKKN</sequence>
<dbReference type="PROSITE" id="PS50088">
    <property type="entry name" value="ANK_REPEAT"/>
    <property type="match status" value="2"/>
</dbReference>
<dbReference type="GeneID" id="59263707"/>
<dbReference type="EMBL" id="JABFCT010000014">
    <property type="protein sequence ID" value="KAF5870291.1"/>
    <property type="molecule type" value="Genomic_DNA"/>
</dbReference>
<dbReference type="Proteomes" id="UP000531561">
    <property type="component" value="Unassembled WGS sequence"/>
</dbReference>
<name>A0A8H6AMV6_9HELO</name>
<evidence type="ECO:0000313" key="5">
    <source>
        <dbReference type="Proteomes" id="UP000531561"/>
    </source>
</evidence>
<dbReference type="OrthoDB" id="163438at2759"/>
<dbReference type="GO" id="GO:0051059">
    <property type="term" value="F:NF-kappaB binding"/>
    <property type="evidence" value="ECO:0007669"/>
    <property type="project" value="TreeGrafter"/>
</dbReference>
<keyword evidence="1" id="KW-0677">Repeat</keyword>
<comment type="caution">
    <text evidence="4">The sequence shown here is derived from an EMBL/GenBank/DDBJ whole genome shotgun (WGS) entry which is preliminary data.</text>
</comment>
<keyword evidence="2 3" id="KW-0040">ANK repeat</keyword>
<evidence type="ECO:0000256" key="2">
    <source>
        <dbReference type="ARBA" id="ARBA00023043"/>
    </source>
</evidence>